<organism evidence="2 3">
    <name type="scientific">Rhodanobacter ginsenosidimutans</name>
    <dbReference type="NCBI Taxonomy" id="490571"/>
    <lineage>
        <taxon>Bacteria</taxon>
        <taxon>Pseudomonadati</taxon>
        <taxon>Pseudomonadota</taxon>
        <taxon>Gammaproteobacteria</taxon>
        <taxon>Lysobacterales</taxon>
        <taxon>Rhodanobacteraceae</taxon>
        <taxon>Rhodanobacter</taxon>
    </lineage>
</organism>
<comment type="caution">
    <text evidence="2">The sequence shown here is derived from an EMBL/GenBank/DDBJ whole genome shotgun (WGS) entry which is preliminary data.</text>
</comment>
<dbReference type="EMBL" id="JBHSMM010000007">
    <property type="protein sequence ID" value="MFC5441581.1"/>
    <property type="molecule type" value="Genomic_DNA"/>
</dbReference>
<reference evidence="3" key="1">
    <citation type="journal article" date="2019" name="Int. J. Syst. Evol. Microbiol.">
        <title>The Global Catalogue of Microorganisms (GCM) 10K type strain sequencing project: providing services to taxonomists for standard genome sequencing and annotation.</title>
        <authorList>
            <consortium name="The Broad Institute Genomics Platform"/>
            <consortium name="The Broad Institute Genome Sequencing Center for Infectious Disease"/>
            <person name="Wu L."/>
            <person name="Ma J."/>
        </authorList>
    </citation>
    <scope>NUCLEOTIDE SEQUENCE [LARGE SCALE GENOMIC DNA]</scope>
    <source>
        <strain evidence="3">KACC 12822</strain>
    </source>
</reference>
<proteinExistence type="predicted"/>
<evidence type="ECO:0000313" key="2">
    <source>
        <dbReference type="EMBL" id="MFC5441581.1"/>
    </source>
</evidence>
<keyword evidence="1" id="KW-0812">Transmembrane</keyword>
<sequence length="64" mass="7011">MQPTKKPYRPGHWIVVGTILGTFIGILLGKLALGMIFGFFLGVMIDAHKRKSIAVPAKESSDEK</sequence>
<name>A0ABW0K184_9GAMM</name>
<protein>
    <recommendedName>
        <fullName evidence="4">Glycine zipper family protein</fullName>
    </recommendedName>
</protein>
<keyword evidence="1" id="KW-1133">Transmembrane helix</keyword>
<dbReference type="Proteomes" id="UP001596018">
    <property type="component" value="Unassembled WGS sequence"/>
</dbReference>
<keyword evidence="1" id="KW-0472">Membrane</keyword>
<gene>
    <name evidence="2" type="ORF">ACFPK0_16330</name>
</gene>
<dbReference type="RefSeq" id="WP_377342242.1">
    <property type="nucleotide sequence ID" value="NZ_JALBWS010000007.1"/>
</dbReference>
<evidence type="ECO:0008006" key="4">
    <source>
        <dbReference type="Google" id="ProtNLM"/>
    </source>
</evidence>
<accession>A0ABW0K184</accession>
<keyword evidence="3" id="KW-1185">Reference proteome</keyword>
<feature type="transmembrane region" description="Helical" evidence="1">
    <location>
        <begin position="12"/>
        <end position="41"/>
    </location>
</feature>
<evidence type="ECO:0000313" key="3">
    <source>
        <dbReference type="Proteomes" id="UP001596018"/>
    </source>
</evidence>
<evidence type="ECO:0000256" key="1">
    <source>
        <dbReference type="SAM" id="Phobius"/>
    </source>
</evidence>